<organism evidence="3 4">
    <name type="scientific">Cellulomonas iranensis</name>
    <dbReference type="NCBI Taxonomy" id="76862"/>
    <lineage>
        <taxon>Bacteria</taxon>
        <taxon>Bacillati</taxon>
        <taxon>Actinomycetota</taxon>
        <taxon>Actinomycetes</taxon>
        <taxon>Micrococcales</taxon>
        <taxon>Cellulomonadaceae</taxon>
        <taxon>Cellulomonas</taxon>
    </lineage>
</organism>
<dbReference type="PROSITE" id="PS51257">
    <property type="entry name" value="PROKAR_LIPOPROTEIN"/>
    <property type="match status" value="1"/>
</dbReference>
<feature type="compositionally biased region" description="Basic and acidic residues" evidence="1">
    <location>
        <begin position="127"/>
        <end position="140"/>
    </location>
</feature>
<evidence type="ECO:0000313" key="4">
    <source>
        <dbReference type="Proteomes" id="UP001240250"/>
    </source>
</evidence>
<comment type="caution">
    <text evidence="3">The sequence shown here is derived from an EMBL/GenBank/DDBJ whole genome shotgun (WGS) entry which is preliminary data.</text>
</comment>
<name>A0ABU0GI47_9CELL</name>
<evidence type="ECO:0000256" key="2">
    <source>
        <dbReference type="SAM" id="SignalP"/>
    </source>
</evidence>
<evidence type="ECO:0008006" key="5">
    <source>
        <dbReference type="Google" id="ProtNLM"/>
    </source>
</evidence>
<reference evidence="3 4" key="1">
    <citation type="submission" date="2023-07" db="EMBL/GenBank/DDBJ databases">
        <title>Sequencing the genomes of 1000 actinobacteria strains.</title>
        <authorList>
            <person name="Klenk H.-P."/>
        </authorList>
    </citation>
    <scope>NUCLEOTIDE SEQUENCE [LARGE SCALE GENOMIC DNA]</scope>
    <source>
        <strain evidence="3 4">DSM 14785</strain>
    </source>
</reference>
<protein>
    <recommendedName>
        <fullName evidence="5">Lipoprotein</fullName>
    </recommendedName>
</protein>
<feature type="region of interest" description="Disordered" evidence="1">
    <location>
        <begin position="110"/>
        <end position="143"/>
    </location>
</feature>
<proteinExistence type="predicted"/>
<evidence type="ECO:0000313" key="3">
    <source>
        <dbReference type="EMBL" id="MDQ0425041.1"/>
    </source>
</evidence>
<sequence length="210" mass="21974">MRIVRTGVALALLGALGLTACSSGASGTGSPGTAAPVADAVTTPAAQPTLAPVAQAPEEWRTLPLGPVVLDVPGGFEMVQEPGDDDARTASWVVRRGDQDGARAAISVARDTDPTRTPAQSAQAALRSEESQRGAHDGERTPLTWPGVQDAAHLSYLQDVLVGSRTVEHRAEWVYADLPDGSQVAVGVVAPVEMFDELDLHEVLETWRPA</sequence>
<evidence type="ECO:0000256" key="1">
    <source>
        <dbReference type="SAM" id="MobiDB-lite"/>
    </source>
</evidence>
<dbReference type="EMBL" id="JAUSVM010000001">
    <property type="protein sequence ID" value="MDQ0425041.1"/>
    <property type="molecule type" value="Genomic_DNA"/>
</dbReference>
<dbReference type="RefSeq" id="WP_070318505.1">
    <property type="nucleotide sequence ID" value="NZ_JAUSVM010000001.1"/>
</dbReference>
<keyword evidence="4" id="KW-1185">Reference proteome</keyword>
<gene>
    <name evidence="3" type="ORF">JO380_001422</name>
</gene>
<feature type="chain" id="PRO_5046470716" description="Lipoprotein" evidence="2">
    <location>
        <begin position="26"/>
        <end position="210"/>
    </location>
</feature>
<keyword evidence="2" id="KW-0732">Signal</keyword>
<feature type="signal peptide" evidence="2">
    <location>
        <begin position="1"/>
        <end position="25"/>
    </location>
</feature>
<accession>A0ABU0GI47</accession>
<dbReference type="Proteomes" id="UP001240250">
    <property type="component" value="Unassembled WGS sequence"/>
</dbReference>